<name>A0AAD4P082_PERFH</name>
<keyword evidence="1" id="KW-0812">Transmembrane</keyword>
<proteinExistence type="predicted"/>
<evidence type="ECO:0000313" key="2">
    <source>
        <dbReference type="EMBL" id="KAH6821365.1"/>
    </source>
</evidence>
<evidence type="ECO:0008006" key="4">
    <source>
        <dbReference type="Google" id="ProtNLM"/>
    </source>
</evidence>
<sequence length="194" mass="21027">MMKPAGKPTPPATYGGAATPTRRRPWLLIFGLTFIILLLLTCIILGFLKILPPRFQIESVSISFEDDSVAKWNIGFSVENPNAVTLRYREIGVSVGGRRPQSSTVASVVTPLFKHSYHARSLLSATVDVVLPSPRPQLSVDGLDFNVRFQTKYASMGRKATAVVACGDKNVEFSTSDGQAVMEGGPIRCEVVSS</sequence>
<dbReference type="EMBL" id="SDAM02002107">
    <property type="protein sequence ID" value="KAH6821365.1"/>
    <property type="molecule type" value="Genomic_DNA"/>
</dbReference>
<keyword evidence="3" id="KW-1185">Reference proteome</keyword>
<feature type="transmembrane region" description="Helical" evidence="1">
    <location>
        <begin position="26"/>
        <end position="48"/>
    </location>
</feature>
<dbReference type="SUPFAM" id="SSF117070">
    <property type="entry name" value="LEA14-like"/>
    <property type="match status" value="1"/>
</dbReference>
<evidence type="ECO:0000313" key="3">
    <source>
        <dbReference type="Proteomes" id="UP001190926"/>
    </source>
</evidence>
<protein>
    <recommendedName>
        <fullName evidence="4">Late embryogenesis abundant protein LEA-2 subgroup domain-containing protein</fullName>
    </recommendedName>
</protein>
<organism evidence="2 3">
    <name type="scientific">Perilla frutescens var. hirtella</name>
    <name type="common">Perilla citriodora</name>
    <name type="synonym">Perilla setoyensis</name>
    <dbReference type="NCBI Taxonomy" id="608512"/>
    <lineage>
        <taxon>Eukaryota</taxon>
        <taxon>Viridiplantae</taxon>
        <taxon>Streptophyta</taxon>
        <taxon>Embryophyta</taxon>
        <taxon>Tracheophyta</taxon>
        <taxon>Spermatophyta</taxon>
        <taxon>Magnoliopsida</taxon>
        <taxon>eudicotyledons</taxon>
        <taxon>Gunneridae</taxon>
        <taxon>Pentapetalae</taxon>
        <taxon>asterids</taxon>
        <taxon>lamiids</taxon>
        <taxon>Lamiales</taxon>
        <taxon>Lamiaceae</taxon>
        <taxon>Nepetoideae</taxon>
        <taxon>Elsholtzieae</taxon>
        <taxon>Perilla</taxon>
    </lineage>
</organism>
<dbReference type="Proteomes" id="UP001190926">
    <property type="component" value="Unassembled WGS sequence"/>
</dbReference>
<dbReference type="AlphaFoldDB" id="A0AAD4P082"/>
<reference evidence="2 3" key="1">
    <citation type="journal article" date="2021" name="Nat. Commun.">
        <title>Incipient diploidization of the medicinal plant Perilla within 10,000 years.</title>
        <authorList>
            <person name="Zhang Y."/>
            <person name="Shen Q."/>
            <person name="Leng L."/>
            <person name="Zhang D."/>
            <person name="Chen S."/>
            <person name="Shi Y."/>
            <person name="Ning Z."/>
            <person name="Chen S."/>
        </authorList>
    </citation>
    <scope>NUCLEOTIDE SEQUENCE [LARGE SCALE GENOMIC DNA]</scope>
    <source>
        <strain evidence="3">cv. PC099</strain>
    </source>
</reference>
<comment type="caution">
    <text evidence="2">The sequence shown here is derived from an EMBL/GenBank/DDBJ whole genome shotgun (WGS) entry which is preliminary data.</text>
</comment>
<accession>A0AAD4P082</accession>
<keyword evidence="1" id="KW-0472">Membrane</keyword>
<gene>
    <name evidence="2" type="ORF">C2S53_006196</name>
</gene>
<keyword evidence="1" id="KW-1133">Transmembrane helix</keyword>
<evidence type="ECO:0000256" key="1">
    <source>
        <dbReference type="SAM" id="Phobius"/>
    </source>
</evidence>